<evidence type="ECO:0000256" key="4">
    <source>
        <dbReference type="ARBA" id="ARBA00022692"/>
    </source>
</evidence>
<feature type="transmembrane region" description="Helical" evidence="9">
    <location>
        <begin position="276"/>
        <end position="294"/>
    </location>
</feature>
<reference evidence="10" key="1">
    <citation type="journal article" date="2008" name="Nature">
        <title>The amphioxus genome and the evolution of the chordate karyotype.</title>
        <authorList>
            <consortium name="US DOE Joint Genome Institute (JGI-PGF)"/>
            <person name="Putnam N.H."/>
            <person name="Butts T."/>
            <person name="Ferrier D.E.K."/>
            <person name="Furlong R.F."/>
            <person name="Hellsten U."/>
            <person name="Kawashima T."/>
            <person name="Robinson-Rechavi M."/>
            <person name="Shoguchi E."/>
            <person name="Terry A."/>
            <person name="Yu J.-K."/>
            <person name="Benito-Gutierrez E.L."/>
            <person name="Dubchak I."/>
            <person name="Garcia-Fernandez J."/>
            <person name="Gibson-Brown J.J."/>
            <person name="Grigoriev I.V."/>
            <person name="Horton A.C."/>
            <person name="de Jong P.J."/>
            <person name="Jurka J."/>
            <person name="Kapitonov V.V."/>
            <person name="Kohara Y."/>
            <person name="Kuroki Y."/>
            <person name="Lindquist E."/>
            <person name="Lucas S."/>
            <person name="Osoegawa K."/>
            <person name="Pennacchio L.A."/>
            <person name="Salamov A.A."/>
            <person name="Satou Y."/>
            <person name="Sauka-Spengler T."/>
            <person name="Schmutz J."/>
            <person name="Shin-I T."/>
            <person name="Toyoda A."/>
            <person name="Bronner-Fraser M."/>
            <person name="Fujiyama A."/>
            <person name="Holland L.Z."/>
            <person name="Holland P.W.H."/>
            <person name="Satoh N."/>
            <person name="Rokhsar D.S."/>
        </authorList>
    </citation>
    <scope>NUCLEOTIDE SEQUENCE [LARGE SCALE GENOMIC DNA]</scope>
    <source>
        <strain evidence="10">S238N-H82</strain>
        <tissue evidence="10">Testes</tissue>
    </source>
</reference>
<evidence type="ECO:0008006" key="11">
    <source>
        <dbReference type="Google" id="ProtNLM"/>
    </source>
</evidence>
<evidence type="ECO:0000313" key="10">
    <source>
        <dbReference type="EMBL" id="EEN42557.1"/>
    </source>
</evidence>
<comment type="subcellular location">
    <subcellularLocation>
        <location evidence="1">Membrane</location>
        <topology evidence="1">Single-pass membrane protein</topology>
    </subcellularLocation>
    <subcellularLocation>
        <location evidence="2">Secreted</location>
    </subcellularLocation>
</comment>
<evidence type="ECO:0000256" key="1">
    <source>
        <dbReference type="ARBA" id="ARBA00004167"/>
    </source>
</evidence>
<feature type="region of interest" description="Disordered" evidence="8">
    <location>
        <begin position="304"/>
        <end position="323"/>
    </location>
</feature>
<keyword evidence="3" id="KW-0964">Secreted</keyword>
<dbReference type="GO" id="GO:0016020">
    <property type="term" value="C:membrane"/>
    <property type="evidence" value="ECO:0007669"/>
    <property type="project" value="UniProtKB-SubCell"/>
</dbReference>
<keyword evidence="5 9" id="KW-1133">Transmembrane helix</keyword>
<name>C3ZY30_BRAFL</name>
<keyword evidence="4 9" id="KW-0812">Transmembrane</keyword>
<organism>
    <name type="scientific">Branchiostoma floridae</name>
    <name type="common">Florida lancelet</name>
    <name type="synonym">Amphioxus</name>
    <dbReference type="NCBI Taxonomy" id="7739"/>
    <lineage>
        <taxon>Eukaryota</taxon>
        <taxon>Metazoa</taxon>
        <taxon>Chordata</taxon>
        <taxon>Cephalochordata</taxon>
        <taxon>Leptocardii</taxon>
        <taxon>Amphioxiformes</taxon>
        <taxon>Branchiostomatidae</taxon>
        <taxon>Branchiostoma</taxon>
    </lineage>
</organism>
<dbReference type="CDD" id="cd00063">
    <property type="entry name" value="FN3"/>
    <property type="match status" value="1"/>
</dbReference>
<dbReference type="Gene3D" id="2.60.40.10">
    <property type="entry name" value="Immunoglobulins"/>
    <property type="match status" value="1"/>
</dbReference>
<accession>C3ZY30</accession>
<evidence type="ECO:0000256" key="7">
    <source>
        <dbReference type="ARBA" id="ARBA00023180"/>
    </source>
</evidence>
<evidence type="ECO:0000256" key="2">
    <source>
        <dbReference type="ARBA" id="ARBA00004613"/>
    </source>
</evidence>
<dbReference type="AlphaFoldDB" id="C3ZY30"/>
<dbReference type="InterPro" id="IPR052120">
    <property type="entry name" value="FNDC_type_III_4/5"/>
</dbReference>
<feature type="transmembrane region" description="Helical" evidence="9">
    <location>
        <begin position="47"/>
        <end position="70"/>
    </location>
</feature>
<keyword evidence="7" id="KW-0325">Glycoprotein</keyword>
<evidence type="ECO:0000256" key="3">
    <source>
        <dbReference type="ARBA" id="ARBA00022525"/>
    </source>
</evidence>
<dbReference type="PANTHER" id="PTHR14470">
    <property type="entry name" value="FIBRONECTIN TYPE III DOMAIN-CONTAINING PROTEIN"/>
    <property type="match status" value="1"/>
</dbReference>
<dbReference type="InterPro" id="IPR003961">
    <property type="entry name" value="FN3_dom"/>
</dbReference>
<feature type="transmembrane region" description="Helical" evidence="9">
    <location>
        <begin position="7"/>
        <end position="27"/>
    </location>
</feature>
<sequence>MENTSGSIFVLVANVPQVFLLAWVQVFRLSWLMTVKYVADAWVQATAAFVLVNMLLSVAGLVLGVLAFCVERTRLLQPHRQLNQGTTTTNMAAHFVPPACLVRLMVMVVLSVCVRARTCLHDAAFPSNVSAFRPYNVTLSEVASDTATVGWWYGWPPQPGADLPSDNYTDSGHVDTNGTEMALTGFDVVTRVADDVYDTRTITTVDASQRSLPLTYLKQETAYVVYVYANHDEFCVRSGETVEFVTTAEYSVDDQSFPEYPEWPTEGDKKFTIEEFVLIGVVVLVWLSVIGLFLRQWDHIRGMAPRDTMRPRPPTPKPPTNEEYPTITIVQDEKDSLIRTTRF</sequence>
<protein>
    <recommendedName>
        <fullName evidence="11">Fibronectin type-III domain-containing protein</fullName>
    </recommendedName>
</protein>
<evidence type="ECO:0000256" key="5">
    <source>
        <dbReference type="ARBA" id="ARBA00022989"/>
    </source>
</evidence>
<dbReference type="GO" id="GO:0005576">
    <property type="term" value="C:extracellular region"/>
    <property type="evidence" value="ECO:0007669"/>
    <property type="project" value="UniProtKB-SubCell"/>
</dbReference>
<evidence type="ECO:0000256" key="9">
    <source>
        <dbReference type="SAM" id="Phobius"/>
    </source>
</evidence>
<dbReference type="EMBL" id="GG666720">
    <property type="protein sequence ID" value="EEN42557.1"/>
    <property type="molecule type" value="Genomic_DNA"/>
</dbReference>
<evidence type="ECO:0000256" key="6">
    <source>
        <dbReference type="ARBA" id="ARBA00023136"/>
    </source>
</evidence>
<feature type="transmembrane region" description="Helical" evidence="9">
    <location>
        <begin position="91"/>
        <end position="112"/>
    </location>
</feature>
<dbReference type="InterPro" id="IPR013783">
    <property type="entry name" value="Ig-like_fold"/>
</dbReference>
<dbReference type="InParanoid" id="C3ZY30"/>
<gene>
    <name evidence="10" type="ORF">BRAFLDRAFT_106370</name>
</gene>
<evidence type="ECO:0000256" key="8">
    <source>
        <dbReference type="SAM" id="MobiDB-lite"/>
    </source>
</evidence>
<keyword evidence="6 9" id="KW-0472">Membrane</keyword>
<proteinExistence type="predicted"/>
<dbReference type="PANTHER" id="PTHR14470:SF3">
    <property type="match status" value="1"/>
</dbReference>